<dbReference type="Proteomes" id="UP000319671">
    <property type="component" value="Unassembled WGS sequence"/>
</dbReference>
<sequence length="117" mass="13973">MSQYKDNLDKFNCRDNYIEGLHTNSTYITIAHYGLSKDLLRTQNWRFVTDNDTSLLSVLYRIFYEDFRSFSAHHFLCLTDREKSSKQAYQEYQEANKDLFSWGLAREIDNRSTYTIA</sequence>
<proteinExistence type="predicted"/>
<accession>A0A561D5C7</accession>
<name>A0A561D5C7_9BACI</name>
<protein>
    <submittedName>
        <fullName evidence="1">Uncharacterized protein</fullName>
    </submittedName>
</protein>
<dbReference type="AlphaFoldDB" id="A0A561D5C7"/>
<evidence type="ECO:0000313" key="2">
    <source>
        <dbReference type="Proteomes" id="UP000319671"/>
    </source>
</evidence>
<comment type="caution">
    <text evidence="1">The sequence shown here is derived from an EMBL/GenBank/DDBJ whole genome shotgun (WGS) entry which is preliminary data.</text>
</comment>
<gene>
    <name evidence="1" type="ORF">FB550_10918</name>
</gene>
<evidence type="ECO:0000313" key="1">
    <source>
        <dbReference type="EMBL" id="TWD98512.1"/>
    </source>
</evidence>
<organism evidence="1 2">
    <name type="scientific">Neobacillus bataviensis</name>
    <dbReference type="NCBI Taxonomy" id="220685"/>
    <lineage>
        <taxon>Bacteria</taxon>
        <taxon>Bacillati</taxon>
        <taxon>Bacillota</taxon>
        <taxon>Bacilli</taxon>
        <taxon>Bacillales</taxon>
        <taxon>Bacillaceae</taxon>
        <taxon>Neobacillus</taxon>
    </lineage>
</organism>
<dbReference type="EMBL" id="VIVN01000009">
    <property type="protein sequence ID" value="TWD98512.1"/>
    <property type="molecule type" value="Genomic_DNA"/>
</dbReference>
<reference evidence="1 2" key="1">
    <citation type="submission" date="2019-06" db="EMBL/GenBank/DDBJ databases">
        <title>Sorghum-associated microbial communities from plants grown in Nebraska, USA.</title>
        <authorList>
            <person name="Schachtman D."/>
        </authorList>
    </citation>
    <scope>NUCLEOTIDE SEQUENCE [LARGE SCALE GENOMIC DNA]</scope>
    <source>
        <strain evidence="1 2">2482</strain>
    </source>
</reference>
<keyword evidence="2" id="KW-1185">Reference proteome</keyword>